<dbReference type="SUPFAM" id="SSF46955">
    <property type="entry name" value="Putative DNA-binding domain"/>
    <property type="match status" value="1"/>
</dbReference>
<feature type="non-terminal residue" evidence="1">
    <location>
        <position position="1"/>
    </location>
</feature>
<comment type="caution">
    <text evidence="1">The sequence shown here is derived from an EMBL/GenBank/DDBJ whole genome shotgun (WGS) entry which is preliminary data.</text>
</comment>
<dbReference type="InterPro" id="IPR010260">
    <property type="entry name" value="AlpA"/>
</dbReference>
<dbReference type="InterPro" id="IPR009061">
    <property type="entry name" value="DNA-bd_dom_put_sf"/>
</dbReference>
<reference evidence="1 2" key="1">
    <citation type="submission" date="2023-12" db="EMBL/GenBank/DDBJ databases">
        <title>Stenotrophomonas guangdongensis sp. nov., isolated from wilted pepper plants (Capsicum annuum).</title>
        <authorList>
            <person name="Qiu M."/>
            <person name="Li Y."/>
            <person name="Liu Q."/>
            <person name="Zhang X."/>
            <person name="Huang Y."/>
            <person name="Guo R."/>
            <person name="Hu M."/>
            <person name="Zhou J."/>
            <person name="Zhou X."/>
        </authorList>
    </citation>
    <scope>NUCLEOTIDE SEQUENCE [LARGE SCALE GENOMIC DNA]</scope>
    <source>
        <strain evidence="1 2">MH1</strain>
    </source>
</reference>
<keyword evidence="2" id="KW-1185">Reference proteome</keyword>
<dbReference type="RefSeq" id="WP_323438861.1">
    <property type="nucleotide sequence ID" value="NZ_JAYFUH010000182.1"/>
</dbReference>
<dbReference type="Gene3D" id="1.10.238.160">
    <property type="match status" value="1"/>
</dbReference>
<organism evidence="1 2">
    <name type="scientific">Stenotrophomonas capsici</name>
    <dbReference type="NCBI Taxonomy" id="3110230"/>
    <lineage>
        <taxon>Bacteria</taxon>
        <taxon>Pseudomonadati</taxon>
        <taxon>Pseudomonadota</taxon>
        <taxon>Gammaproteobacteria</taxon>
        <taxon>Lysobacterales</taxon>
        <taxon>Lysobacteraceae</taxon>
        <taxon>Stenotrophomonas</taxon>
    </lineage>
</organism>
<gene>
    <name evidence="1" type="ORF">VA603_11045</name>
</gene>
<protein>
    <submittedName>
        <fullName evidence="1">AlpA family transcriptional regulator</fullName>
    </submittedName>
</protein>
<dbReference type="EMBL" id="JAYFUH010000182">
    <property type="protein sequence ID" value="MEA5668071.1"/>
    <property type="molecule type" value="Genomic_DNA"/>
</dbReference>
<evidence type="ECO:0000313" key="1">
    <source>
        <dbReference type="EMBL" id="MEA5668071.1"/>
    </source>
</evidence>
<accession>A0ABU5V425</accession>
<dbReference type="Pfam" id="PF05930">
    <property type="entry name" value="Phage_AlpA"/>
    <property type="match status" value="1"/>
</dbReference>
<dbReference type="PANTHER" id="PTHR36154">
    <property type="entry name" value="DNA-BINDING TRANSCRIPTIONAL ACTIVATOR ALPA"/>
    <property type="match status" value="1"/>
</dbReference>
<evidence type="ECO:0000313" key="2">
    <source>
        <dbReference type="Proteomes" id="UP001301653"/>
    </source>
</evidence>
<dbReference type="InterPro" id="IPR052931">
    <property type="entry name" value="Prophage_regulatory_activator"/>
</dbReference>
<name>A0ABU5V425_9GAMM</name>
<proteinExistence type="predicted"/>
<dbReference type="Proteomes" id="UP001301653">
    <property type="component" value="Unassembled WGS sequence"/>
</dbReference>
<sequence length="78" mass="8639">KTTQGHSQRYAQASHAFGADSFLRMKAVIELSGLSRSTIYSYIKDGKFPAQCKIGERAVGWRASAVFEWISTRARGAQ</sequence>
<dbReference type="PANTHER" id="PTHR36154:SF1">
    <property type="entry name" value="DNA-BINDING TRANSCRIPTIONAL ACTIVATOR ALPA"/>
    <property type="match status" value="1"/>
</dbReference>